<organism evidence="9 10">
    <name type="scientific">Meiothermus luteus</name>
    <dbReference type="NCBI Taxonomy" id="2026184"/>
    <lineage>
        <taxon>Bacteria</taxon>
        <taxon>Thermotogati</taxon>
        <taxon>Deinococcota</taxon>
        <taxon>Deinococci</taxon>
        <taxon>Thermales</taxon>
        <taxon>Thermaceae</taxon>
        <taxon>Meiothermus</taxon>
    </lineage>
</organism>
<dbReference type="InterPro" id="IPR004846">
    <property type="entry name" value="T2SS/T3SS_dom"/>
</dbReference>
<dbReference type="InterPro" id="IPR005644">
    <property type="entry name" value="NolW-like"/>
</dbReference>
<evidence type="ECO:0000256" key="6">
    <source>
        <dbReference type="SAM" id="SignalP"/>
    </source>
</evidence>
<comment type="caution">
    <text evidence="9">The sequence shown here is derived from an EMBL/GenBank/DDBJ whole genome shotgun (WGS) entry which is preliminary data.</text>
</comment>
<feature type="domain" description="NolW-like" evidence="8">
    <location>
        <begin position="129"/>
        <end position="186"/>
    </location>
</feature>
<evidence type="ECO:0000259" key="8">
    <source>
        <dbReference type="Pfam" id="PF03958"/>
    </source>
</evidence>
<dbReference type="GO" id="GO:0009306">
    <property type="term" value="P:protein secretion"/>
    <property type="evidence" value="ECO:0007669"/>
    <property type="project" value="InterPro"/>
</dbReference>
<keyword evidence="2 6" id="KW-0732">Signal</keyword>
<accession>A0A399EX47</accession>
<dbReference type="EMBL" id="QWKZ01000016">
    <property type="protein sequence ID" value="RIH88016.1"/>
    <property type="molecule type" value="Genomic_DNA"/>
</dbReference>
<dbReference type="InterPro" id="IPR050810">
    <property type="entry name" value="Bact_Secretion_Sys_Channel"/>
</dbReference>
<evidence type="ECO:0000256" key="3">
    <source>
        <dbReference type="ARBA" id="ARBA00023136"/>
    </source>
</evidence>
<dbReference type="Proteomes" id="UP000265800">
    <property type="component" value="Unassembled WGS sequence"/>
</dbReference>
<dbReference type="OrthoDB" id="9775455at2"/>
<feature type="signal peptide" evidence="6">
    <location>
        <begin position="1"/>
        <end position="21"/>
    </location>
</feature>
<dbReference type="Gene3D" id="3.30.1370.120">
    <property type="match status" value="1"/>
</dbReference>
<keyword evidence="3" id="KW-0472">Membrane</keyword>
<sequence length="508" mass="54376">MKRLFSLLVLLSLALAQGTLPRDARFDQPVSNIGANLPLAALLDALARSIGLSPILRDVPNVTVAADIDNKPFRQVWDLLINTYGDGRITYALLENNVIVVGPREVVERARGPVAQPTPTPSEPTVREFYQVRSGDPAALAAFVQQEVPGVTVRAVPGQNVLSISGPARLVNEALSFLQRIDVPRTAAPTTPVVQKSFALSHARATELAEVLSKAIAAQSQAQTTPGQGQAAQAQAAPQVTVVAEPRTNTLIVTGSAEQIALAERLIPNLDRPVQQVQLQIRVQAVQSEVIRNLGIKWETVSGGNLVASFLSTGLNLIFDVTRSLTSLNIRAVLDALEQQNLSRRLSDANVLVEDNYGADTTDLRATGAKGAEIKVGGRLLIPITVGDQISVREFDYGLLVRVRPQITADGNILLEVFTQTGGDPAAGPSNSIRIPQQTTLSKLRIRNGQTVVLGGLIQKVTDTSDVKVPLLGDIPLLGELFKQRTSSVKDDELIVIITGNIVQDASR</sequence>
<evidence type="ECO:0000259" key="7">
    <source>
        <dbReference type="Pfam" id="PF00263"/>
    </source>
</evidence>
<dbReference type="PANTHER" id="PTHR30332:SF17">
    <property type="entry name" value="TYPE IV PILIATION SYSTEM PROTEIN DR_0774-RELATED"/>
    <property type="match status" value="1"/>
</dbReference>
<evidence type="ECO:0000256" key="1">
    <source>
        <dbReference type="ARBA" id="ARBA00004370"/>
    </source>
</evidence>
<dbReference type="InterPro" id="IPR038591">
    <property type="entry name" value="NolW-like_sf"/>
</dbReference>
<dbReference type="Pfam" id="PF03958">
    <property type="entry name" value="Secretin_N"/>
    <property type="match status" value="2"/>
</dbReference>
<name>A0A399EX47_9DEIN</name>
<keyword evidence="5" id="KW-0813">Transport</keyword>
<comment type="similarity">
    <text evidence="4">Belongs to the bacterial secretin family.</text>
</comment>
<evidence type="ECO:0000313" key="9">
    <source>
        <dbReference type="EMBL" id="RIH88016.1"/>
    </source>
</evidence>
<dbReference type="GO" id="GO:0015627">
    <property type="term" value="C:type II protein secretion system complex"/>
    <property type="evidence" value="ECO:0007669"/>
    <property type="project" value="TreeGrafter"/>
</dbReference>
<dbReference type="PRINTS" id="PR01032">
    <property type="entry name" value="PHAGEIV"/>
</dbReference>
<evidence type="ECO:0000313" key="10">
    <source>
        <dbReference type="Proteomes" id="UP000265800"/>
    </source>
</evidence>
<dbReference type="PROSITE" id="PS00875">
    <property type="entry name" value="T2SP_D"/>
    <property type="match status" value="1"/>
</dbReference>
<dbReference type="PRINTS" id="PR00811">
    <property type="entry name" value="BCTERIALGSPD"/>
</dbReference>
<dbReference type="Pfam" id="PF00263">
    <property type="entry name" value="Secretin"/>
    <property type="match status" value="1"/>
</dbReference>
<dbReference type="GO" id="GO:0009279">
    <property type="term" value="C:cell outer membrane"/>
    <property type="evidence" value="ECO:0007669"/>
    <property type="project" value="UniProtKB-SubCell"/>
</dbReference>
<feature type="domain" description="NolW-like" evidence="8">
    <location>
        <begin position="197"/>
        <end position="276"/>
    </location>
</feature>
<evidence type="ECO:0000256" key="5">
    <source>
        <dbReference type="RuleBase" id="RU004004"/>
    </source>
</evidence>
<dbReference type="AlphaFoldDB" id="A0A399EX47"/>
<feature type="chain" id="PRO_5017438883" evidence="6">
    <location>
        <begin position="22"/>
        <end position="508"/>
    </location>
</feature>
<dbReference type="InterPro" id="IPR004845">
    <property type="entry name" value="T2SS_GspD_CS"/>
</dbReference>
<dbReference type="PANTHER" id="PTHR30332">
    <property type="entry name" value="PROBABLE GENERAL SECRETION PATHWAY PROTEIN D"/>
    <property type="match status" value="1"/>
</dbReference>
<feature type="domain" description="Type II/III secretion system secretin-like" evidence="7">
    <location>
        <begin position="336"/>
        <end position="504"/>
    </location>
</feature>
<dbReference type="RefSeq" id="WP_119359413.1">
    <property type="nucleotide sequence ID" value="NZ_QWKZ01000016.1"/>
</dbReference>
<protein>
    <submittedName>
        <fullName evidence="9">Putative type IV piliation system protein</fullName>
    </submittedName>
</protein>
<reference evidence="9 10" key="1">
    <citation type="submission" date="2018-08" db="EMBL/GenBank/DDBJ databases">
        <title>Meiothermus luteus KCTC 52599 genome sequencing project.</title>
        <authorList>
            <person name="Da Costa M.S."/>
            <person name="Albuquerque L."/>
            <person name="Raposo P."/>
            <person name="Froufe H.J.C."/>
            <person name="Barroso C.S."/>
            <person name="Egas C."/>
        </authorList>
    </citation>
    <scope>NUCLEOTIDE SEQUENCE [LARGE SCALE GENOMIC DNA]</scope>
    <source>
        <strain evidence="9 10">KCTC 52599</strain>
    </source>
</reference>
<evidence type="ECO:0000256" key="4">
    <source>
        <dbReference type="RuleBase" id="RU004003"/>
    </source>
</evidence>
<comment type="subcellular location">
    <subcellularLocation>
        <location evidence="5">Cell outer membrane</location>
    </subcellularLocation>
    <subcellularLocation>
        <location evidence="1">Membrane</location>
    </subcellularLocation>
</comment>
<evidence type="ECO:0000256" key="2">
    <source>
        <dbReference type="ARBA" id="ARBA00022729"/>
    </source>
</evidence>
<dbReference type="InterPro" id="IPR001775">
    <property type="entry name" value="GspD/PilQ"/>
</dbReference>
<keyword evidence="10" id="KW-1185">Reference proteome</keyword>
<gene>
    <name evidence="9" type="ORF">Mlute_00738</name>
</gene>
<proteinExistence type="inferred from homology"/>